<dbReference type="EMBL" id="BLXT01004907">
    <property type="protein sequence ID" value="GFO17931.1"/>
    <property type="molecule type" value="Genomic_DNA"/>
</dbReference>
<comment type="caution">
    <text evidence="2">The sequence shown here is derived from an EMBL/GenBank/DDBJ whole genome shotgun (WGS) entry which is preliminary data.</text>
</comment>
<accession>A0AAV4BBW9</accession>
<evidence type="ECO:0000256" key="1">
    <source>
        <dbReference type="SAM" id="MobiDB-lite"/>
    </source>
</evidence>
<feature type="region of interest" description="Disordered" evidence="1">
    <location>
        <begin position="209"/>
        <end position="260"/>
    </location>
</feature>
<protein>
    <submittedName>
        <fullName evidence="2">Zinc finger protein 546-like</fullName>
    </submittedName>
</protein>
<reference evidence="2 3" key="1">
    <citation type="journal article" date="2021" name="Elife">
        <title>Chloroplast acquisition without the gene transfer in kleptoplastic sea slugs, Plakobranchus ocellatus.</title>
        <authorList>
            <person name="Maeda T."/>
            <person name="Takahashi S."/>
            <person name="Yoshida T."/>
            <person name="Shimamura S."/>
            <person name="Takaki Y."/>
            <person name="Nagai Y."/>
            <person name="Toyoda A."/>
            <person name="Suzuki Y."/>
            <person name="Arimoto A."/>
            <person name="Ishii H."/>
            <person name="Satoh N."/>
            <person name="Nishiyama T."/>
            <person name="Hasebe M."/>
            <person name="Maruyama T."/>
            <person name="Minagawa J."/>
            <person name="Obokata J."/>
            <person name="Shigenobu S."/>
        </authorList>
    </citation>
    <scope>NUCLEOTIDE SEQUENCE [LARGE SCALE GENOMIC DNA]</scope>
</reference>
<name>A0AAV4BBW9_9GAST</name>
<feature type="compositionally biased region" description="Polar residues" evidence="1">
    <location>
        <begin position="211"/>
        <end position="238"/>
    </location>
</feature>
<evidence type="ECO:0000313" key="3">
    <source>
        <dbReference type="Proteomes" id="UP000735302"/>
    </source>
</evidence>
<proteinExistence type="predicted"/>
<keyword evidence="3" id="KW-1185">Reference proteome</keyword>
<dbReference type="AlphaFoldDB" id="A0AAV4BBW9"/>
<sequence length="260" mass="30075">MIPAHMKRNIDLLRYLAKANRQSLLVVNAIIKKADKSLIDSHCECCLNTLHGNVPLKSSKKQRLRRHRHKLRALASKAISRYREVLTRYLHLVDNYRKRPIGRVEISEPRNSHERKEDITNEVVDSLPKPLKKTGELLLRRLRANSDFDWNRRGEIKFKSDWIQGSNLTDLVSEALRYKPREDKAFPTGWKEFQDILIAENVPRKLLGAGSNHTSAASPLGSGQVTETPEKSFTQSPEKLQERKPVKTRSKRSLKLWTPY</sequence>
<organism evidence="2 3">
    <name type="scientific">Plakobranchus ocellatus</name>
    <dbReference type="NCBI Taxonomy" id="259542"/>
    <lineage>
        <taxon>Eukaryota</taxon>
        <taxon>Metazoa</taxon>
        <taxon>Spiralia</taxon>
        <taxon>Lophotrochozoa</taxon>
        <taxon>Mollusca</taxon>
        <taxon>Gastropoda</taxon>
        <taxon>Heterobranchia</taxon>
        <taxon>Euthyneura</taxon>
        <taxon>Panpulmonata</taxon>
        <taxon>Sacoglossa</taxon>
        <taxon>Placobranchoidea</taxon>
        <taxon>Plakobranchidae</taxon>
        <taxon>Plakobranchus</taxon>
    </lineage>
</organism>
<dbReference type="Proteomes" id="UP000735302">
    <property type="component" value="Unassembled WGS sequence"/>
</dbReference>
<evidence type="ECO:0000313" key="2">
    <source>
        <dbReference type="EMBL" id="GFO17931.1"/>
    </source>
</evidence>
<gene>
    <name evidence="2" type="ORF">PoB_004443600</name>
</gene>